<dbReference type="OrthoDB" id="6139674at2759"/>
<accession>A0A8J2LU02</accession>
<dbReference type="SMART" id="SM00241">
    <property type="entry name" value="ZP"/>
    <property type="match status" value="1"/>
</dbReference>
<dbReference type="AlphaFoldDB" id="A0A8J2LU02"/>
<organism evidence="11 12">
    <name type="scientific">Cercopithifilaria johnstoni</name>
    <dbReference type="NCBI Taxonomy" id="2874296"/>
    <lineage>
        <taxon>Eukaryota</taxon>
        <taxon>Metazoa</taxon>
        <taxon>Ecdysozoa</taxon>
        <taxon>Nematoda</taxon>
        <taxon>Chromadorea</taxon>
        <taxon>Rhabditida</taxon>
        <taxon>Spirurina</taxon>
        <taxon>Spiruromorpha</taxon>
        <taxon>Filarioidea</taxon>
        <taxon>Onchocercidae</taxon>
        <taxon>Cercopithifilaria</taxon>
    </lineage>
</organism>
<sequence>MLFYLSIIIIISPLKCLAVVYIENSILGVPKVSCEESDLSLHVITAKPFHGNIFVKGWAKDSSCKQSYDYNNTNSYTLSLGKCGMLRLRSVNPRGINFIVTVIVSFHPAGFITKNDRAFHLKCFYLEPDTIVTSALHVSPLVTTELQDDLKFPTCEYTVRRDSINGPQLTFANVGETVFHVWVCDGIGMGMLVKKCFVTDGEGTDHQVLDSNGCSLDNFLLSELVYDTSSLMKAHAQSQVFKYADSNRLFFTCQIQLCQKTMGYCDGITPPKCSKEVSDSEKRNRRSISHLKSSLNNNNQLSDNNLEMDITSSEMFIGGIDDMIIETSSSCFSPFLIALSNFVLFTLVTVLLIIVVAIKKETRTAIISMTYFIICYIFYQK</sequence>
<evidence type="ECO:0000256" key="5">
    <source>
        <dbReference type="ARBA" id="ARBA00022729"/>
    </source>
</evidence>
<dbReference type="Gene3D" id="2.60.40.4100">
    <property type="entry name" value="Zona pellucida, ZP-C domain"/>
    <property type="match status" value="1"/>
</dbReference>
<keyword evidence="5 9" id="KW-0732">Signal</keyword>
<evidence type="ECO:0000313" key="12">
    <source>
        <dbReference type="Proteomes" id="UP000746747"/>
    </source>
</evidence>
<keyword evidence="4 8" id="KW-0812">Transmembrane</keyword>
<dbReference type="Pfam" id="PF25057">
    <property type="entry name" value="CUT_N"/>
    <property type="match status" value="1"/>
</dbReference>
<evidence type="ECO:0000256" key="3">
    <source>
        <dbReference type="ARBA" id="ARBA00022475"/>
    </source>
</evidence>
<feature type="transmembrane region" description="Helical" evidence="8">
    <location>
        <begin position="335"/>
        <end position="357"/>
    </location>
</feature>
<feature type="domain" description="ZP" evidence="10">
    <location>
        <begin position="33"/>
        <end position="272"/>
    </location>
</feature>
<keyword evidence="3" id="KW-1003">Cell membrane</keyword>
<feature type="chain" id="PRO_5035191193" description="ZP domain-containing protein" evidence="9">
    <location>
        <begin position="19"/>
        <end position="381"/>
    </location>
</feature>
<evidence type="ECO:0000256" key="6">
    <source>
        <dbReference type="ARBA" id="ARBA00022989"/>
    </source>
</evidence>
<evidence type="ECO:0000256" key="2">
    <source>
        <dbReference type="ARBA" id="ARBA00022460"/>
    </source>
</evidence>
<dbReference type="InterPro" id="IPR057475">
    <property type="entry name" value="CUT_C"/>
</dbReference>
<dbReference type="PROSITE" id="PS51034">
    <property type="entry name" value="ZP_2"/>
    <property type="match status" value="1"/>
</dbReference>
<dbReference type="GO" id="GO:0042302">
    <property type="term" value="F:structural constituent of cuticle"/>
    <property type="evidence" value="ECO:0007669"/>
    <property type="project" value="UniProtKB-KW"/>
</dbReference>
<dbReference type="InterPro" id="IPR042235">
    <property type="entry name" value="ZP-C_dom"/>
</dbReference>
<keyword evidence="2" id="KW-0193">Cuticle</keyword>
<dbReference type="InterPro" id="IPR056953">
    <property type="entry name" value="CUT_N"/>
</dbReference>
<name>A0A8J2LU02_9BILA</name>
<comment type="subcellular location">
    <subcellularLocation>
        <location evidence="1">Cell membrane</location>
        <topology evidence="1">Single-pass type I membrane protein</topology>
    </subcellularLocation>
</comment>
<evidence type="ECO:0000256" key="8">
    <source>
        <dbReference type="SAM" id="Phobius"/>
    </source>
</evidence>
<feature type="signal peptide" evidence="9">
    <location>
        <begin position="1"/>
        <end position="18"/>
    </location>
</feature>
<reference evidence="11" key="1">
    <citation type="submission" date="2021-09" db="EMBL/GenBank/DDBJ databases">
        <authorList>
            <consortium name="Pathogen Informatics"/>
        </authorList>
    </citation>
    <scope>NUCLEOTIDE SEQUENCE</scope>
</reference>
<keyword evidence="7 8" id="KW-0472">Membrane</keyword>
<dbReference type="InterPro" id="IPR051962">
    <property type="entry name" value="Cuticlin"/>
</dbReference>
<evidence type="ECO:0000256" key="7">
    <source>
        <dbReference type="ARBA" id="ARBA00023136"/>
    </source>
</evidence>
<dbReference type="InterPro" id="IPR001507">
    <property type="entry name" value="ZP_dom"/>
</dbReference>
<keyword evidence="6 8" id="KW-1133">Transmembrane helix</keyword>
<evidence type="ECO:0000259" key="10">
    <source>
        <dbReference type="PROSITE" id="PS51034"/>
    </source>
</evidence>
<dbReference type="Pfam" id="PF25301">
    <property type="entry name" value="CUT_C"/>
    <property type="match status" value="1"/>
</dbReference>
<dbReference type="GO" id="GO:0005886">
    <property type="term" value="C:plasma membrane"/>
    <property type="evidence" value="ECO:0007669"/>
    <property type="project" value="UniProtKB-SubCell"/>
</dbReference>
<protein>
    <recommendedName>
        <fullName evidence="10">ZP domain-containing protein</fullName>
    </recommendedName>
</protein>
<evidence type="ECO:0000313" key="11">
    <source>
        <dbReference type="EMBL" id="CAG9529994.1"/>
    </source>
</evidence>
<proteinExistence type="predicted"/>
<dbReference type="PANTHER" id="PTHR22907:SF32">
    <property type="entry name" value="ZP DOMAIN-CONTAINING PROTEIN"/>
    <property type="match status" value="1"/>
</dbReference>
<comment type="caution">
    <text evidence="11">The sequence shown here is derived from an EMBL/GenBank/DDBJ whole genome shotgun (WGS) entry which is preliminary data.</text>
</comment>
<feature type="transmembrane region" description="Helical" evidence="8">
    <location>
        <begin position="364"/>
        <end position="379"/>
    </location>
</feature>
<evidence type="ECO:0000256" key="4">
    <source>
        <dbReference type="ARBA" id="ARBA00022692"/>
    </source>
</evidence>
<gene>
    <name evidence="11" type="ORF">CJOHNSTONI_LOCUS525</name>
</gene>
<evidence type="ECO:0000256" key="1">
    <source>
        <dbReference type="ARBA" id="ARBA00004251"/>
    </source>
</evidence>
<dbReference type="EMBL" id="CAKAEH010000128">
    <property type="protein sequence ID" value="CAG9529994.1"/>
    <property type="molecule type" value="Genomic_DNA"/>
</dbReference>
<dbReference type="PANTHER" id="PTHR22907">
    <property type="entry name" value="GH04558P"/>
    <property type="match status" value="1"/>
</dbReference>
<evidence type="ECO:0000256" key="9">
    <source>
        <dbReference type="SAM" id="SignalP"/>
    </source>
</evidence>
<dbReference type="Proteomes" id="UP000746747">
    <property type="component" value="Unassembled WGS sequence"/>
</dbReference>
<keyword evidence="12" id="KW-1185">Reference proteome</keyword>